<dbReference type="Proteomes" id="UP000001312">
    <property type="component" value="Unassembled WGS sequence"/>
</dbReference>
<dbReference type="InParanoid" id="A7ED29"/>
<gene>
    <name evidence="1" type="ORF">SS1G_03218</name>
</gene>
<dbReference type="RefSeq" id="XP_001595130.1">
    <property type="nucleotide sequence ID" value="XM_001595080.1"/>
</dbReference>
<dbReference type="EMBL" id="CH476624">
    <property type="protein sequence ID" value="EDO00745.1"/>
    <property type="molecule type" value="Genomic_DNA"/>
</dbReference>
<dbReference type="AlphaFoldDB" id="A7ED29"/>
<proteinExistence type="predicted"/>
<dbReference type="HOGENOM" id="CLU_3392533_0_0_1"/>
<dbReference type="GeneID" id="5491645"/>
<evidence type="ECO:0000313" key="2">
    <source>
        <dbReference type="Proteomes" id="UP000001312"/>
    </source>
</evidence>
<evidence type="ECO:0000313" key="1">
    <source>
        <dbReference type="EMBL" id="EDO00745.1"/>
    </source>
</evidence>
<organism evidence="1 2">
    <name type="scientific">Sclerotinia sclerotiorum (strain ATCC 18683 / 1980 / Ss-1)</name>
    <name type="common">White mold</name>
    <name type="synonym">Whetzelinia sclerotiorum</name>
    <dbReference type="NCBI Taxonomy" id="665079"/>
    <lineage>
        <taxon>Eukaryota</taxon>
        <taxon>Fungi</taxon>
        <taxon>Dikarya</taxon>
        <taxon>Ascomycota</taxon>
        <taxon>Pezizomycotina</taxon>
        <taxon>Leotiomycetes</taxon>
        <taxon>Helotiales</taxon>
        <taxon>Sclerotiniaceae</taxon>
        <taxon>Sclerotinia</taxon>
    </lineage>
</organism>
<sequence length="32" mass="3743">MARHQYPSSEVGKARILRKIQDTIFELRQAEA</sequence>
<keyword evidence="2" id="KW-1185">Reference proteome</keyword>
<dbReference type="KEGG" id="ssl:SS1G_03218"/>
<protein>
    <submittedName>
        <fullName evidence="1">Uncharacterized protein</fullName>
    </submittedName>
</protein>
<reference evidence="2" key="1">
    <citation type="journal article" date="2011" name="PLoS Genet.">
        <title>Genomic analysis of the necrotrophic fungal pathogens Sclerotinia sclerotiorum and Botrytis cinerea.</title>
        <authorList>
            <person name="Amselem J."/>
            <person name="Cuomo C.A."/>
            <person name="van Kan J.A."/>
            <person name="Viaud M."/>
            <person name="Benito E.P."/>
            <person name="Couloux A."/>
            <person name="Coutinho P.M."/>
            <person name="de Vries R.P."/>
            <person name="Dyer P.S."/>
            <person name="Fillinger S."/>
            <person name="Fournier E."/>
            <person name="Gout L."/>
            <person name="Hahn M."/>
            <person name="Kohn L."/>
            <person name="Lapalu N."/>
            <person name="Plummer K.M."/>
            <person name="Pradier J.M."/>
            <person name="Quevillon E."/>
            <person name="Sharon A."/>
            <person name="Simon A."/>
            <person name="ten Have A."/>
            <person name="Tudzynski B."/>
            <person name="Tudzynski P."/>
            <person name="Wincker P."/>
            <person name="Andrew M."/>
            <person name="Anthouard V."/>
            <person name="Beever R.E."/>
            <person name="Beffa R."/>
            <person name="Benoit I."/>
            <person name="Bouzid O."/>
            <person name="Brault B."/>
            <person name="Chen Z."/>
            <person name="Choquer M."/>
            <person name="Collemare J."/>
            <person name="Cotton P."/>
            <person name="Danchin E.G."/>
            <person name="Da Silva C."/>
            <person name="Gautier A."/>
            <person name="Giraud C."/>
            <person name="Giraud T."/>
            <person name="Gonzalez C."/>
            <person name="Grossetete S."/>
            <person name="Guldener U."/>
            <person name="Henrissat B."/>
            <person name="Howlett B.J."/>
            <person name="Kodira C."/>
            <person name="Kretschmer M."/>
            <person name="Lappartient A."/>
            <person name="Leroch M."/>
            <person name="Levis C."/>
            <person name="Mauceli E."/>
            <person name="Neuveglise C."/>
            <person name="Oeser B."/>
            <person name="Pearson M."/>
            <person name="Poulain J."/>
            <person name="Poussereau N."/>
            <person name="Quesneville H."/>
            <person name="Rascle C."/>
            <person name="Schumacher J."/>
            <person name="Segurens B."/>
            <person name="Sexton A."/>
            <person name="Silva E."/>
            <person name="Sirven C."/>
            <person name="Soanes D.M."/>
            <person name="Talbot N.J."/>
            <person name="Templeton M."/>
            <person name="Yandava C."/>
            <person name="Yarden O."/>
            <person name="Zeng Q."/>
            <person name="Rollins J.A."/>
            <person name="Lebrun M.H."/>
            <person name="Dickman M."/>
        </authorList>
    </citation>
    <scope>NUCLEOTIDE SEQUENCE [LARGE SCALE GENOMIC DNA]</scope>
    <source>
        <strain evidence="2">ATCC 18683 / 1980 / Ss-1</strain>
    </source>
</reference>
<name>A7ED29_SCLS1</name>
<accession>A7ED29</accession>